<keyword evidence="1" id="KW-1133">Transmembrane helix</keyword>
<name>A0ABT2PRH6_9BURK</name>
<accession>A0ABT2PRH6</accession>
<gene>
    <name evidence="3" type="ORF">N0K08_20830</name>
</gene>
<keyword evidence="1" id="KW-0812">Transmembrane</keyword>
<dbReference type="RefSeq" id="WP_261502332.1">
    <property type="nucleotide sequence ID" value="NZ_JAODYH010000015.1"/>
</dbReference>
<dbReference type="Pfam" id="PF07811">
    <property type="entry name" value="TadE"/>
    <property type="match status" value="1"/>
</dbReference>
<evidence type="ECO:0000313" key="4">
    <source>
        <dbReference type="Proteomes" id="UP001525968"/>
    </source>
</evidence>
<evidence type="ECO:0000259" key="2">
    <source>
        <dbReference type="Pfam" id="PF07811"/>
    </source>
</evidence>
<dbReference type="InterPro" id="IPR012495">
    <property type="entry name" value="TadE-like_dom"/>
</dbReference>
<protein>
    <submittedName>
        <fullName evidence="3">Pilus assembly protein</fullName>
    </submittedName>
</protein>
<evidence type="ECO:0000313" key="3">
    <source>
        <dbReference type="EMBL" id="MCT9813081.1"/>
    </source>
</evidence>
<dbReference type="Proteomes" id="UP001525968">
    <property type="component" value="Unassembled WGS sequence"/>
</dbReference>
<evidence type="ECO:0000256" key="1">
    <source>
        <dbReference type="SAM" id="Phobius"/>
    </source>
</evidence>
<feature type="domain" description="TadE-like" evidence="2">
    <location>
        <begin position="20"/>
        <end position="62"/>
    </location>
</feature>
<organism evidence="3 4">
    <name type="scientific">Acidovorax bellezanensis</name>
    <dbReference type="NCBI Taxonomy" id="2976702"/>
    <lineage>
        <taxon>Bacteria</taxon>
        <taxon>Pseudomonadati</taxon>
        <taxon>Pseudomonadota</taxon>
        <taxon>Betaproteobacteria</taxon>
        <taxon>Burkholderiales</taxon>
        <taxon>Comamonadaceae</taxon>
        <taxon>Acidovorax</taxon>
    </lineage>
</organism>
<keyword evidence="1" id="KW-0472">Membrane</keyword>
<feature type="transmembrane region" description="Helical" evidence="1">
    <location>
        <begin position="21"/>
        <end position="49"/>
    </location>
</feature>
<comment type="caution">
    <text evidence="3">The sequence shown here is derived from an EMBL/GenBank/DDBJ whole genome shotgun (WGS) entry which is preliminary data.</text>
</comment>
<reference evidence="3 4" key="1">
    <citation type="submission" date="2022-09" db="EMBL/GenBank/DDBJ databases">
        <title>Draft genome of isolate Be4.</title>
        <authorList>
            <person name="Sanchez-Castro I."/>
            <person name="Martinez-Rodriguez P."/>
            <person name="Descostes M."/>
            <person name="Merroun M."/>
        </authorList>
    </citation>
    <scope>NUCLEOTIDE SEQUENCE [LARGE SCALE GENOMIC DNA]</scope>
    <source>
        <strain evidence="3 4">Be4</strain>
    </source>
</reference>
<dbReference type="EMBL" id="JAODYH010000015">
    <property type="protein sequence ID" value="MCT9813081.1"/>
    <property type="molecule type" value="Genomic_DNA"/>
</dbReference>
<proteinExistence type="predicted"/>
<sequence>MFQRPAPPLNGAARRRHQRGVYALEWALVFIAFFMLLYAIVSFGLGFLVRESMQWAAEDGARAALQFQNSRAVRKDRALAVVQSNLDWLPAGLKATINQGSNFSFMVCRLNDSASCTANMAPGAIACDPATNKPCMLQVRLTLPYAQHAFTPSLTMGLMEIAMPNLQAQAQILVDQEGF</sequence>
<keyword evidence="4" id="KW-1185">Reference proteome</keyword>